<accession>A0A345HSX4</accession>
<dbReference type="InterPro" id="IPR013324">
    <property type="entry name" value="RNA_pol_sigma_r3/r4-like"/>
</dbReference>
<dbReference type="RefSeq" id="WP_114661125.1">
    <property type="nucleotide sequence ID" value="NZ_CP031194.1"/>
</dbReference>
<feature type="region of interest" description="Disordered" evidence="4">
    <location>
        <begin position="1"/>
        <end position="27"/>
    </location>
</feature>
<dbReference type="PANTHER" id="PTHR36511:SF3">
    <property type="entry name" value="ANTITOXIN HIGA-2"/>
    <property type="match status" value="1"/>
</dbReference>
<evidence type="ECO:0000256" key="2">
    <source>
        <dbReference type="ARBA" id="ARBA00023125"/>
    </source>
</evidence>
<dbReference type="SUPFAM" id="SSF47413">
    <property type="entry name" value="lambda repressor-like DNA-binding domains"/>
    <property type="match status" value="1"/>
</dbReference>
<keyword evidence="5" id="KW-1133">Transmembrane helix</keyword>
<dbReference type="CDD" id="cd00093">
    <property type="entry name" value="HTH_XRE"/>
    <property type="match status" value="1"/>
</dbReference>
<feature type="region of interest" description="Disordered" evidence="4">
    <location>
        <begin position="103"/>
        <end position="134"/>
    </location>
</feature>
<keyword evidence="2" id="KW-0238">DNA-binding</keyword>
<dbReference type="GO" id="GO:0006352">
    <property type="term" value="P:DNA-templated transcription initiation"/>
    <property type="evidence" value="ECO:0007669"/>
    <property type="project" value="InterPro"/>
</dbReference>
<dbReference type="InterPro" id="IPR052359">
    <property type="entry name" value="HTH-type_reg/antitoxin"/>
</dbReference>
<dbReference type="InterPro" id="IPR010982">
    <property type="entry name" value="Lambda_DNA-bd_dom_sf"/>
</dbReference>
<feature type="compositionally biased region" description="Basic and acidic residues" evidence="4">
    <location>
        <begin position="14"/>
        <end position="27"/>
    </location>
</feature>
<organism evidence="7 8">
    <name type="scientific">Streptomyces paludis</name>
    <dbReference type="NCBI Taxonomy" id="2282738"/>
    <lineage>
        <taxon>Bacteria</taxon>
        <taxon>Bacillati</taxon>
        <taxon>Actinomycetota</taxon>
        <taxon>Actinomycetes</taxon>
        <taxon>Kitasatosporales</taxon>
        <taxon>Streptomycetaceae</taxon>
        <taxon>Streptomyces</taxon>
    </lineage>
</organism>
<dbReference type="Proteomes" id="UP000253868">
    <property type="component" value="Chromosome"/>
</dbReference>
<feature type="transmembrane region" description="Helical" evidence="5">
    <location>
        <begin position="399"/>
        <end position="419"/>
    </location>
</feature>
<dbReference type="SUPFAM" id="SSF88659">
    <property type="entry name" value="Sigma3 and sigma4 domains of RNA polymerase sigma factors"/>
    <property type="match status" value="1"/>
</dbReference>
<dbReference type="GO" id="GO:0003700">
    <property type="term" value="F:DNA-binding transcription factor activity"/>
    <property type="evidence" value="ECO:0007669"/>
    <property type="project" value="InterPro"/>
</dbReference>
<dbReference type="OrthoDB" id="3869980at2"/>
<evidence type="ECO:0000313" key="8">
    <source>
        <dbReference type="Proteomes" id="UP000253868"/>
    </source>
</evidence>
<keyword evidence="5" id="KW-0472">Membrane</keyword>
<reference evidence="8" key="1">
    <citation type="submission" date="2018-07" db="EMBL/GenBank/DDBJ databases">
        <authorList>
            <person name="Zhao J."/>
        </authorList>
    </citation>
    <scope>NUCLEOTIDE SEQUENCE [LARGE SCALE GENOMIC DNA]</scope>
    <source>
        <strain evidence="8">GSSD-12</strain>
    </source>
</reference>
<dbReference type="KEGG" id="spad:DVK44_21500"/>
<dbReference type="SUPFAM" id="SSF88946">
    <property type="entry name" value="Sigma2 domain of RNA polymerase sigma factors"/>
    <property type="match status" value="1"/>
</dbReference>
<dbReference type="Gene3D" id="1.10.10.10">
    <property type="entry name" value="Winged helix-like DNA-binding domain superfamily/Winged helix DNA-binding domain"/>
    <property type="match status" value="1"/>
</dbReference>
<keyword evidence="3" id="KW-0804">Transcription</keyword>
<dbReference type="GO" id="GO:0003677">
    <property type="term" value="F:DNA binding"/>
    <property type="evidence" value="ECO:0007669"/>
    <property type="project" value="UniProtKB-KW"/>
</dbReference>
<evidence type="ECO:0000256" key="1">
    <source>
        <dbReference type="ARBA" id="ARBA00023015"/>
    </source>
</evidence>
<gene>
    <name evidence="7" type="ORF">DVK44_21500</name>
</gene>
<dbReference type="EMBL" id="CP031194">
    <property type="protein sequence ID" value="AXG79798.1"/>
    <property type="molecule type" value="Genomic_DNA"/>
</dbReference>
<dbReference type="PROSITE" id="PS50943">
    <property type="entry name" value="HTH_CROC1"/>
    <property type="match status" value="1"/>
</dbReference>
<protein>
    <submittedName>
        <fullName evidence="7">Helix-turn-helix domain-containing protein</fullName>
    </submittedName>
</protein>
<dbReference type="InterPro" id="IPR013325">
    <property type="entry name" value="RNA_pol_sigma_r2"/>
</dbReference>
<dbReference type="AlphaFoldDB" id="A0A345HSX4"/>
<keyword evidence="8" id="KW-1185">Reference proteome</keyword>
<dbReference type="SMART" id="SM00530">
    <property type="entry name" value="HTH_XRE"/>
    <property type="match status" value="1"/>
</dbReference>
<dbReference type="InterPro" id="IPR001387">
    <property type="entry name" value="Cro/C1-type_HTH"/>
</dbReference>
<dbReference type="InterPro" id="IPR036388">
    <property type="entry name" value="WH-like_DNA-bd_sf"/>
</dbReference>
<dbReference type="Gene3D" id="1.10.260.40">
    <property type="entry name" value="lambda repressor-like DNA-binding domains"/>
    <property type="match status" value="1"/>
</dbReference>
<keyword evidence="5" id="KW-0812">Transmembrane</keyword>
<feature type="compositionally biased region" description="Basic and acidic residues" evidence="4">
    <location>
        <begin position="107"/>
        <end position="127"/>
    </location>
</feature>
<evidence type="ECO:0000259" key="6">
    <source>
        <dbReference type="PROSITE" id="PS50943"/>
    </source>
</evidence>
<proteinExistence type="predicted"/>
<sequence length="475" mass="50643">MTQNTTRSATLPPPEERRRLREAKPLTEKQIATAVGVTRSTIRSWETGRTNPRGRKRESYAKLLAGIELELLERAALARRTERAAVKAAQERTAARLLNTHGAPLQDHPEQHPDQHPGSHPEPRAEPAAEPAARPVTAAAVLVAPADSGAEAVSASSAESVIAAEAEAEAAAAVAAAVEAAAVAEAEAAARAAEAKAAALAALAAATTPEQAFDVLYTYTGPALARQTFLLTGRRALSKESVEQAFHLAWQRWPEVAVDRDPPGWVRVAAYEYAMSPWHSMRRAHRHPDPATPGELQGPGARALHEALLALPPSYRRTLLLYDGLRLDLPETAAETEASTPATVNRLMHARAALAAHLPELADPALLHARLDALAGAVTPPSLAPPGTVRTRSERRIRLWTRAAISFTTLIVGATAFTVTTAPTQYHAPVAAGERVGGVPAAAGPQRLTRQDVKLRAHLRAQPANGPYRLLPRPE</sequence>
<dbReference type="Pfam" id="PF01381">
    <property type="entry name" value="HTH_3"/>
    <property type="match status" value="1"/>
</dbReference>
<evidence type="ECO:0000256" key="5">
    <source>
        <dbReference type="SAM" id="Phobius"/>
    </source>
</evidence>
<dbReference type="PANTHER" id="PTHR36511">
    <property type="entry name" value="MERR FAMILY BACTERIAL REGULATORY PROTEIN"/>
    <property type="match status" value="1"/>
</dbReference>
<name>A0A345HSX4_9ACTN</name>
<evidence type="ECO:0000256" key="4">
    <source>
        <dbReference type="SAM" id="MobiDB-lite"/>
    </source>
</evidence>
<keyword evidence="1" id="KW-0805">Transcription regulation</keyword>
<evidence type="ECO:0000256" key="3">
    <source>
        <dbReference type="ARBA" id="ARBA00023163"/>
    </source>
</evidence>
<evidence type="ECO:0000313" key="7">
    <source>
        <dbReference type="EMBL" id="AXG79798.1"/>
    </source>
</evidence>
<feature type="domain" description="HTH cro/C1-type" evidence="6">
    <location>
        <begin position="18"/>
        <end position="72"/>
    </location>
</feature>